<name>A0A2A2M1S4_9BILA</name>
<keyword evidence="4" id="KW-1185">Reference proteome</keyword>
<organism evidence="3 4">
    <name type="scientific">Diploscapter pachys</name>
    <dbReference type="NCBI Taxonomy" id="2018661"/>
    <lineage>
        <taxon>Eukaryota</taxon>
        <taxon>Metazoa</taxon>
        <taxon>Ecdysozoa</taxon>
        <taxon>Nematoda</taxon>
        <taxon>Chromadorea</taxon>
        <taxon>Rhabditida</taxon>
        <taxon>Rhabditina</taxon>
        <taxon>Rhabditomorpha</taxon>
        <taxon>Rhabditoidea</taxon>
        <taxon>Rhabditidae</taxon>
        <taxon>Diploscapter</taxon>
    </lineage>
</organism>
<evidence type="ECO:0000313" key="4">
    <source>
        <dbReference type="Proteomes" id="UP000218231"/>
    </source>
</evidence>
<feature type="signal peptide" evidence="2">
    <location>
        <begin position="1"/>
        <end position="23"/>
    </location>
</feature>
<feature type="compositionally biased region" description="Low complexity" evidence="1">
    <location>
        <begin position="32"/>
        <end position="41"/>
    </location>
</feature>
<feature type="region of interest" description="Disordered" evidence="1">
    <location>
        <begin position="25"/>
        <end position="50"/>
    </location>
</feature>
<dbReference type="AlphaFoldDB" id="A0A2A2M1S4"/>
<gene>
    <name evidence="3" type="ORF">WR25_09605</name>
</gene>
<evidence type="ECO:0000313" key="3">
    <source>
        <dbReference type="EMBL" id="PAV92481.1"/>
    </source>
</evidence>
<feature type="chain" id="PRO_5012855832" description="TamA POTRA domain-containing protein" evidence="2">
    <location>
        <begin position="24"/>
        <end position="173"/>
    </location>
</feature>
<evidence type="ECO:0008006" key="5">
    <source>
        <dbReference type="Google" id="ProtNLM"/>
    </source>
</evidence>
<comment type="caution">
    <text evidence="3">The sequence shown here is derived from an EMBL/GenBank/DDBJ whole genome shotgun (WGS) entry which is preliminary data.</text>
</comment>
<sequence length="173" mass="18126">MVSRWGWFGLGATAAFLVAGSAAAQTSPAGDTTRPQTPPTTDGVSLDPNAPLAALPDIGVAWPELKPDATEAAATQATDAAGERRYGWRIEGIDSAATPLLRRRFEELSTLAENDGSAANAAQLDRRAREDGDLLRTLLRGEGYYDARVTTRIEPGAKPQVVLAAEPGTLPSG</sequence>
<evidence type="ECO:0000256" key="1">
    <source>
        <dbReference type="SAM" id="MobiDB-lite"/>
    </source>
</evidence>
<reference evidence="3 4" key="1">
    <citation type="journal article" date="2017" name="Curr. Biol.">
        <title>Genome architecture and evolution of a unichromosomal asexual nematode.</title>
        <authorList>
            <person name="Fradin H."/>
            <person name="Zegar C."/>
            <person name="Gutwein M."/>
            <person name="Lucas J."/>
            <person name="Kovtun M."/>
            <person name="Corcoran D."/>
            <person name="Baugh L.R."/>
            <person name="Kiontke K."/>
            <person name="Gunsalus K."/>
            <person name="Fitch D.H."/>
            <person name="Piano F."/>
        </authorList>
    </citation>
    <scope>NUCLEOTIDE SEQUENCE [LARGE SCALE GENOMIC DNA]</scope>
    <source>
        <strain evidence="3">PF1309</strain>
    </source>
</reference>
<dbReference type="EMBL" id="LIAE01006182">
    <property type="protein sequence ID" value="PAV92481.1"/>
    <property type="molecule type" value="Genomic_DNA"/>
</dbReference>
<evidence type="ECO:0000256" key="2">
    <source>
        <dbReference type="SAM" id="SignalP"/>
    </source>
</evidence>
<dbReference type="Proteomes" id="UP000218231">
    <property type="component" value="Unassembled WGS sequence"/>
</dbReference>
<proteinExistence type="predicted"/>
<keyword evidence="2" id="KW-0732">Signal</keyword>
<protein>
    <recommendedName>
        <fullName evidence="5">TamA POTRA domain-containing protein</fullName>
    </recommendedName>
</protein>
<accession>A0A2A2M1S4</accession>